<name>A0A316C503_PSESE</name>
<dbReference type="Proteomes" id="UP000245396">
    <property type="component" value="Unassembled WGS sequence"/>
</dbReference>
<gene>
    <name evidence="2" type="ORF">C7441_105247</name>
</gene>
<dbReference type="InterPro" id="IPR001036">
    <property type="entry name" value="Acrflvin-R"/>
</dbReference>
<evidence type="ECO:0000313" key="2">
    <source>
        <dbReference type="EMBL" id="PWJ84628.1"/>
    </source>
</evidence>
<reference evidence="2 3" key="1">
    <citation type="submission" date="2018-05" db="EMBL/GenBank/DDBJ databases">
        <title>Genomic Encyclopedia of Type Strains, Phase IV (KMG-IV): sequencing the most valuable type-strain genomes for metagenomic binning, comparative biology and taxonomic classification.</title>
        <authorList>
            <person name="Goeker M."/>
        </authorList>
    </citation>
    <scope>NUCLEOTIDE SEQUENCE [LARGE SCALE GENOMIC DNA]</scope>
    <source>
        <strain evidence="2 3">DSM 6986</strain>
    </source>
</reference>
<accession>A0A316C503</accession>
<dbReference type="STRING" id="1192868.GCA_000304395_00293"/>
<dbReference type="AlphaFoldDB" id="A0A316C503"/>
<dbReference type="RefSeq" id="WP_244916099.1">
    <property type="nucleotide sequence ID" value="NZ_QGGG01000005.1"/>
</dbReference>
<feature type="transmembrane region" description="Helical" evidence="1">
    <location>
        <begin position="6"/>
        <end position="30"/>
    </location>
</feature>
<dbReference type="Pfam" id="PF00873">
    <property type="entry name" value="ACR_tran"/>
    <property type="match status" value="1"/>
</dbReference>
<dbReference type="EMBL" id="QGGG01000005">
    <property type="protein sequence ID" value="PWJ84628.1"/>
    <property type="molecule type" value="Genomic_DNA"/>
</dbReference>
<dbReference type="GO" id="GO:0005886">
    <property type="term" value="C:plasma membrane"/>
    <property type="evidence" value="ECO:0007669"/>
    <property type="project" value="TreeGrafter"/>
</dbReference>
<dbReference type="SUPFAM" id="SSF82866">
    <property type="entry name" value="Multidrug efflux transporter AcrB transmembrane domain"/>
    <property type="match status" value="1"/>
</dbReference>
<keyword evidence="3" id="KW-1185">Reference proteome</keyword>
<dbReference type="Gene3D" id="1.20.1640.10">
    <property type="entry name" value="Multidrug efflux transporter AcrB transmembrane domain"/>
    <property type="match status" value="1"/>
</dbReference>
<dbReference type="PANTHER" id="PTHR32063:SF18">
    <property type="entry name" value="CATION EFFLUX SYSTEM PROTEIN"/>
    <property type="match status" value="1"/>
</dbReference>
<proteinExistence type="predicted"/>
<sequence length="137" mass="14702">MVPLGLIGVVLIMLVTNTPVGFIAVHGMIARNSVVQIDQIDTRMEQTGKSWQVVIDVTAARVRPVFLTVGSIILGMLPIMRDPFWAPLAFTVIGGLVVAAALTLIFLLALYVLWFRIPPGHASVPSKLSLAEPAMTG</sequence>
<comment type="caution">
    <text evidence="2">The sequence shown here is derived from an EMBL/GenBank/DDBJ whole genome shotgun (WGS) entry which is preliminary data.</text>
</comment>
<feature type="transmembrane region" description="Helical" evidence="1">
    <location>
        <begin position="51"/>
        <end position="79"/>
    </location>
</feature>
<dbReference type="GO" id="GO:0042910">
    <property type="term" value="F:xenobiotic transmembrane transporter activity"/>
    <property type="evidence" value="ECO:0007669"/>
    <property type="project" value="TreeGrafter"/>
</dbReference>
<protein>
    <submittedName>
        <fullName evidence="2">AcrB/AcrD/AcrF family protein</fullName>
    </submittedName>
</protein>
<keyword evidence="1" id="KW-0472">Membrane</keyword>
<organism evidence="2 3">
    <name type="scientific">Pseudaminobacter salicylatoxidans</name>
    <dbReference type="NCBI Taxonomy" id="93369"/>
    <lineage>
        <taxon>Bacteria</taxon>
        <taxon>Pseudomonadati</taxon>
        <taxon>Pseudomonadota</taxon>
        <taxon>Alphaproteobacteria</taxon>
        <taxon>Hyphomicrobiales</taxon>
        <taxon>Phyllobacteriaceae</taxon>
        <taxon>Pseudaminobacter</taxon>
    </lineage>
</organism>
<dbReference type="PANTHER" id="PTHR32063">
    <property type="match status" value="1"/>
</dbReference>
<feature type="transmembrane region" description="Helical" evidence="1">
    <location>
        <begin position="85"/>
        <end position="114"/>
    </location>
</feature>
<keyword evidence="1" id="KW-1133">Transmembrane helix</keyword>
<keyword evidence="1" id="KW-0812">Transmembrane</keyword>
<evidence type="ECO:0000313" key="3">
    <source>
        <dbReference type="Proteomes" id="UP000245396"/>
    </source>
</evidence>
<evidence type="ECO:0000256" key="1">
    <source>
        <dbReference type="SAM" id="Phobius"/>
    </source>
</evidence>